<accession>A0A0A9BXG3</accession>
<reference evidence="1" key="2">
    <citation type="journal article" date="2015" name="Data Brief">
        <title>Shoot transcriptome of the giant reed, Arundo donax.</title>
        <authorList>
            <person name="Barrero R.A."/>
            <person name="Guerrero F.D."/>
            <person name="Moolhuijzen P."/>
            <person name="Goolsby J.A."/>
            <person name="Tidwell J."/>
            <person name="Bellgard S.E."/>
            <person name="Bellgard M.I."/>
        </authorList>
    </citation>
    <scope>NUCLEOTIDE SEQUENCE</scope>
    <source>
        <tissue evidence="1">Shoot tissue taken approximately 20 cm above the soil surface</tissue>
    </source>
</reference>
<sequence length="51" mass="5782">MARVSTGLMMPISMCWREQVRPTIFSTMSGFQRCMGTPSRHSLTWKSSLAT</sequence>
<dbReference type="AlphaFoldDB" id="A0A0A9BXG3"/>
<organism evidence="1">
    <name type="scientific">Arundo donax</name>
    <name type="common">Giant reed</name>
    <name type="synonym">Donax arundinaceus</name>
    <dbReference type="NCBI Taxonomy" id="35708"/>
    <lineage>
        <taxon>Eukaryota</taxon>
        <taxon>Viridiplantae</taxon>
        <taxon>Streptophyta</taxon>
        <taxon>Embryophyta</taxon>
        <taxon>Tracheophyta</taxon>
        <taxon>Spermatophyta</taxon>
        <taxon>Magnoliopsida</taxon>
        <taxon>Liliopsida</taxon>
        <taxon>Poales</taxon>
        <taxon>Poaceae</taxon>
        <taxon>PACMAD clade</taxon>
        <taxon>Arundinoideae</taxon>
        <taxon>Arundineae</taxon>
        <taxon>Arundo</taxon>
    </lineage>
</organism>
<name>A0A0A9BXG3_ARUDO</name>
<proteinExistence type="predicted"/>
<evidence type="ECO:0000313" key="1">
    <source>
        <dbReference type="EMBL" id="JAD63952.1"/>
    </source>
</evidence>
<protein>
    <submittedName>
        <fullName evidence="1">Uncharacterized protein</fullName>
    </submittedName>
</protein>
<dbReference type="EMBL" id="GBRH01233943">
    <property type="protein sequence ID" value="JAD63952.1"/>
    <property type="molecule type" value="Transcribed_RNA"/>
</dbReference>
<reference evidence="1" key="1">
    <citation type="submission" date="2014-09" db="EMBL/GenBank/DDBJ databases">
        <authorList>
            <person name="Magalhaes I.L.F."/>
            <person name="Oliveira U."/>
            <person name="Santos F.R."/>
            <person name="Vidigal T.H.D.A."/>
            <person name="Brescovit A.D."/>
            <person name="Santos A.J."/>
        </authorList>
    </citation>
    <scope>NUCLEOTIDE SEQUENCE</scope>
    <source>
        <tissue evidence="1">Shoot tissue taken approximately 20 cm above the soil surface</tissue>
    </source>
</reference>